<feature type="transmembrane region" description="Helical" evidence="13">
    <location>
        <begin position="437"/>
        <end position="459"/>
    </location>
</feature>
<evidence type="ECO:0000256" key="2">
    <source>
        <dbReference type="ARBA" id="ARBA00009726"/>
    </source>
</evidence>
<feature type="domain" description="ABC transmembrane type-1" evidence="15">
    <location>
        <begin position="302"/>
        <end position="581"/>
    </location>
</feature>
<dbReference type="PANTHER" id="PTHR24223">
    <property type="entry name" value="ATP-BINDING CASSETTE SUB-FAMILY C"/>
    <property type="match status" value="1"/>
</dbReference>
<protein>
    <recommendedName>
        <fullName evidence="3">ABC-type xenobiotic transporter</fullName>
        <ecNumber evidence="3">7.6.2.2</ecNumber>
    </recommendedName>
</protein>
<dbReference type="SUPFAM" id="SSF90123">
    <property type="entry name" value="ABC transporter transmembrane region"/>
    <property type="match status" value="2"/>
</dbReference>
<comment type="subcellular location">
    <subcellularLocation>
        <location evidence="1">Vacuole membrane</location>
        <topology evidence="1">Multi-pass membrane protein</topology>
    </subcellularLocation>
</comment>
<feature type="transmembrane region" description="Helical" evidence="13">
    <location>
        <begin position="1165"/>
        <end position="1189"/>
    </location>
</feature>
<dbReference type="GO" id="GO:0005774">
    <property type="term" value="C:vacuolar membrane"/>
    <property type="evidence" value="ECO:0007669"/>
    <property type="project" value="UniProtKB-SubCell"/>
</dbReference>
<evidence type="ECO:0000256" key="13">
    <source>
        <dbReference type="SAM" id="Phobius"/>
    </source>
</evidence>
<feature type="transmembrane region" description="Helical" evidence="13">
    <location>
        <begin position="75"/>
        <end position="92"/>
    </location>
</feature>
<dbReference type="FunFam" id="3.40.50.300:FF:000450">
    <property type="entry name" value="ABC transporter C family member 2"/>
    <property type="match status" value="1"/>
</dbReference>
<sequence>MAFNPFVWYCRPIANGYWDKVAQSALGSYTPCGINTLVVPVSNVFLMCICIYRILLIKKSHKVHRYKLTSRGYHLILILLSGLSTAEPLFRIAFDISIFNVGEQPGLPPFEFVSLLMEGSAWASMVVLAFLETNVYIRECQMLMRFGIAYVLVGDAVMVNLILSMKDNIIGLSLCMYISGFICQVVVGALLLFHIPKLDPYPGYTRLQNETSDSYETLSGKEEVCPERHVNIFSWLFFEWMSPLMQLGYKRPITEKDVWKLDEWDRSEILSQKFHGCWVDQSIRPKPSLLSALNCSVGGRFWLGGIYKFGEMLGRFVGPVILNLLLQSMQRGDPAWICCVYVFFIFLSSIFFLLIESQFLQCVFRVGLRVRAILVSAIFRKSLRLTYEAHKNFPSGKIMNMIATDATMLQQMCVQIHDVWSDPLQVIVSLALLYQQLGISSIIGSLMLVLMIPVQTILIQKLWILTKEGLQFTDRRVSLMNEILVAMDTVKCRVWEDSFKTKIQSERKEELSWFRKSQLMFALNSFLLNTAPVCVTVVSFGLFTLLGGDLTPARAFTSLSLFTMLRFPLSSLPSTVVQIVNANVSLRRVEEFLSSNERVLLEHLPIEHCIPAISIGNGFFSWDFKSDKHTLSRINVDIPVGSLVAIVGGTGDGKTSLISAMLGEVPSVLESSVVIRGKIAYVPQISWIFNGTVRENILFGQEYDAARYWEAVDVTELQHDLKLLPGYDLTEIGERGVNISGGQKQRVSLARAVYSNADVLVFDDPLSALDANVGQQVFHKCIKDKLGGKTRVLVTNQLHFLPLVDEIILMSKGMIIEKGTFDELSRDSIVFQKLMENAGKIEVYAEHRPELDEDNIISAGSSLTNKNSSDVSSGKAQKTGISILIKEEERETGVIDRKVLIRYKNALGGPWVLVPLLVCYVSTEAFRLISSSWLSSWTKDSSSSTYKPHYYILIYTILSLMQVMVTLANSFWSIIISLSAAKRLHDSMLNSLLRAPMLFFHSNPCGRIINRFAKDIGDVDRYVANRINMFLSQSMQLLSTFVLIGLVSVLSLWAIMPILILFYAAFMYYQSTSRELKRLDSVTLSPIYARFGEALNGLSSIRAYKAYDRMTLMLWKSVDDNIRFCLASGSANRWRTIRLEILGSIMILFSTIFSVIQSGRMENQVGFASAIGLLLSYTLNITSLMSGVLREASEAENSLNAVERVGTYIDLPSEAPSIIESNRPPIGWPALGSIEFEDVLLRYRPGLPSVLHGLSFKVYPGEKIGVVGRTGAGKSSLLYALFRLVELERGRILIDGLDLAKFGLADLRQSLSIIPQSPVLFSGTIRSNLDPFGEHSDSDLWEALDRAHMKNVLSELSYGLDEKVLEGGENFSVGQRQLLSLARALLVRTRIIVVDEATASVDLSTDALIQKTIREEFKSSTMLTIAHRLNTVIDCDRILVMDAGQVQEYDHPKQLLVQGGVFWRMVQSTGSANAQYLCNVVLGCDAPKHTS</sequence>
<keyword evidence="7" id="KW-0547">Nucleotide-binding</keyword>
<keyword evidence="8" id="KW-0067">ATP-binding</keyword>
<feature type="transmembrane region" description="Helical" evidence="13">
    <location>
        <begin position="112"/>
        <end position="131"/>
    </location>
</feature>
<dbReference type="GO" id="GO:0008559">
    <property type="term" value="F:ABC-type xenobiotic transporter activity"/>
    <property type="evidence" value="ECO:0007669"/>
    <property type="project" value="UniProtKB-EC"/>
</dbReference>
<dbReference type="PROSITE" id="PS00211">
    <property type="entry name" value="ABC_TRANSPORTER_1"/>
    <property type="match status" value="2"/>
</dbReference>
<feature type="transmembrane region" description="Helical" evidence="13">
    <location>
        <begin position="908"/>
        <end position="929"/>
    </location>
</feature>
<dbReference type="PROSITE" id="PS50893">
    <property type="entry name" value="ABC_TRANSPORTER_2"/>
    <property type="match status" value="2"/>
</dbReference>
<feature type="transmembrane region" description="Helical" evidence="13">
    <location>
        <begin position="169"/>
        <end position="193"/>
    </location>
</feature>
<dbReference type="Gene3D" id="3.40.50.300">
    <property type="entry name" value="P-loop containing nucleotide triphosphate hydrolases"/>
    <property type="match status" value="2"/>
</dbReference>
<keyword evidence="9" id="KW-1278">Translocase</keyword>
<evidence type="ECO:0000256" key="1">
    <source>
        <dbReference type="ARBA" id="ARBA00004128"/>
    </source>
</evidence>
<feature type="transmembrane region" description="Helical" evidence="13">
    <location>
        <begin position="335"/>
        <end position="355"/>
    </location>
</feature>
<dbReference type="InterPro" id="IPR044746">
    <property type="entry name" value="ABCC_6TM_D1"/>
</dbReference>
<evidence type="ECO:0000256" key="10">
    <source>
        <dbReference type="ARBA" id="ARBA00022989"/>
    </source>
</evidence>
<dbReference type="Pfam" id="PF00005">
    <property type="entry name" value="ABC_tran"/>
    <property type="match status" value="2"/>
</dbReference>
<keyword evidence="11 13" id="KW-0472">Membrane</keyword>
<dbReference type="CDD" id="cd03244">
    <property type="entry name" value="ABCC_MRP_domain2"/>
    <property type="match status" value="1"/>
</dbReference>
<evidence type="ECO:0000256" key="4">
    <source>
        <dbReference type="ARBA" id="ARBA00022448"/>
    </source>
</evidence>
<dbReference type="CDD" id="cd18579">
    <property type="entry name" value="ABC_6TM_ABCC_D1"/>
    <property type="match status" value="1"/>
</dbReference>
<comment type="similarity">
    <text evidence="2">Belongs to the ABC transporter superfamily. ABCC family. Conjugate transporter (TC 3.A.1.208) subfamily.</text>
</comment>
<dbReference type="Pfam" id="PF00664">
    <property type="entry name" value="ABC_membrane"/>
    <property type="match status" value="2"/>
</dbReference>
<dbReference type="InterPro" id="IPR003593">
    <property type="entry name" value="AAA+_ATPase"/>
</dbReference>
<evidence type="ECO:0000256" key="11">
    <source>
        <dbReference type="ARBA" id="ARBA00023136"/>
    </source>
</evidence>
<dbReference type="PROSITE" id="PS50929">
    <property type="entry name" value="ABC_TM1F"/>
    <property type="match status" value="2"/>
</dbReference>
<evidence type="ECO:0000259" key="14">
    <source>
        <dbReference type="PROSITE" id="PS50893"/>
    </source>
</evidence>
<reference evidence="16" key="1">
    <citation type="submission" date="2021-01" db="UniProtKB">
        <authorList>
            <consortium name="EnsemblPlants"/>
        </authorList>
    </citation>
    <scope>IDENTIFICATION</scope>
</reference>
<dbReference type="InterPro" id="IPR027417">
    <property type="entry name" value="P-loop_NTPase"/>
</dbReference>
<dbReference type="SUPFAM" id="SSF52540">
    <property type="entry name" value="P-loop containing nucleoside triphosphate hydrolases"/>
    <property type="match status" value="2"/>
</dbReference>
<evidence type="ECO:0000313" key="16">
    <source>
        <dbReference type="EnsemblPlants" id="Kaladp0872s0014.2.v1.1"/>
    </source>
</evidence>
<feature type="domain" description="ABC transporter" evidence="14">
    <location>
        <begin position="613"/>
        <end position="837"/>
    </location>
</feature>
<feature type="domain" description="ABC transporter" evidence="14">
    <location>
        <begin position="1234"/>
        <end position="1468"/>
    </location>
</feature>
<dbReference type="CDD" id="cd03250">
    <property type="entry name" value="ABCC_MRP_domain1"/>
    <property type="match status" value="1"/>
</dbReference>
<dbReference type="EnsemblPlants" id="Kaladp0872s0014.1.v1.1">
    <property type="protein sequence ID" value="Kaladp0872s0014.1.v1.1"/>
    <property type="gene ID" value="Kaladp0872s0014.v1.1"/>
</dbReference>
<keyword evidence="4" id="KW-0813">Transport</keyword>
<evidence type="ECO:0000256" key="5">
    <source>
        <dbReference type="ARBA" id="ARBA00022692"/>
    </source>
</evidence>
<name>A0A7N0VJV5_KALFE</name>
<dbReference type="Gramene" id="Kaladp0872s0014.2.v1.1">
    <property type="protein sequence ID" value="Kaladp0872s0014.2.v1.1"/>
    <property type="gene ID" value="Kaladp0872s0014.v1.1"/>
</dbReference>
<feature type="transmembrane region" description="Helical" evidence="13">
    <location>
        <begin position="34"/>
        <end position="55"/>
    </location>
</feature>
<dbReference type="FunFam" id="3.40.50.300:FF:000163">
    <property type="entry name" value="Multidrug resistance-associated protein member 4"/>
    <property type="match status" value="1"/>
</dbReference>
<evidence type="ECO:0000313" key="17">
    <source>
        <dbReference type="Proteomes" id="UP000594263"/>
    </source>
</evidence>
<dbReference type="PANTHER" id="PTHR24223:SF375">
    <property type="entry name" value="ABC TRANSPORTER C FAMILY MEMBER 11-RELATED"/>
    <property type="match status" value="1"/>
</dbReference>
<dbReference type="SMART" id="SM00382">
    <property type="entry name" value="AAA"/>
    <property type="match status" value="2"/>
</dbReference>
<dbReference type="Proteomes" id="UP000594263">
    <property type="component" value="Unplaced"/>
</dbReference>
<dbReference type="Gene3D" id="1.20.1560.10">
    <property type="entry name" value="ABC transporter type 1, transmembrane domain"/>
    <property type="match status" value="2"/>
</dbReference>
<dbReference type="GO" id="GO:1902417">
    <property type="term" value="F:(+)-abscisic acid D-glucopyranosyl ester transmembrane transporter activity"/>
    <property type="evidence" value="ECO:0007669"/>
    <property type="project" value="UniProtKB-ARBA"/>
</dbReference>
<evidence type="ECO:0000256" key="8">
    <source>
        <dbReference type="ARBA" id="ARBA00022840"/>
    </source>
</evidence>
<feature type="domain" description="ABC transmembrane type-1" evidence="15">
    <location>
        <begin position="916"/>
        <end position="1197"/>
    </location>
</feature>
<keyword evidence="5 13" id="KW-0812">Transmembrane</keyword>
<dbReference type="EnsemblPlants" id="Kaladp0872s0014.2.v1.1">
    <property type="protein sequence ID" value="Kaladp0872s0014.2.v1.1"/>
    <property type="gene ID" value="Kaladp0872s0014.v1.1"/>
</dbReference>
<dbReference type="FunFam" id="1.20.1560.10:FF:000013">
    <property type="entry name" value="ABC transporter C family member 2"/>
    <property type="match status" value="1"/>
</dbReference>
<dbReference type="GO" id="GO:0016887">
    <property type="term" value="F:ATP hydrolysis activity"/>
    <property type="evidence" value="ECO:0007669"/>
    <property type="project" value="InterPro"/>
</dbReference>
<evidence type="ECO:0000256" key="9">
    <source>
        <dbReference type="ARBA" id="ARBA00022967"/>
    </source>
</evidence>
<keyword evidence="6" id="KW-0677">Repeat</keyword>
<evidence type="ECO:0000256" key="6">
    <source>
        <dbReference type="ARBA" id="ARBA00022737"/>
    </source>
</evidence>
<dbReference type="InterPro" id="IPR011527">
    <property type="entry name" value="ABC1_TM_dom"/>
</dbReference>
<keyword evidence="17" id="KW-1185">Reference proteome</keyword>
<comment type="catalytic activity">
    <reaction evidence="12">
        <text>ATP + H2O + xenobioticSide 1 = ADP + phosphate + xenobioticSide 2.</text>
        <dbReference type="EC" id="7.6.2.2"/>
    </reaction>
</comment>
<feature type="transmembrane region" description="Helical" evidence="13">
    <location>
        <begin position="1041"/>
        <end position="1069"/>
    </location>
</feature>
<dbReference type="InterPro" id="IPR017871">
    <property type="entry name" value="ABC_transporter-like_CS"/>
</dbReference>
<dbReference type="InterPro" id="IPR050173">
    <property type="entry name" value="ABC_transporter_C-like"/>
</dbReference>
<keyword evidence="10 13" id="KW-1133">Transmembrane helix</keyword>
<evidence type="ECO:0000256" key="12">
    <source>
        <dbReference type="ARBA" id="ARBA00034018"/>
    </source>
</evidence>
<evidence type="ECO:0000256" key="3">
    <source>
        <dbReference type="ARBA" id="ARBA00012191"/>
    </source>
</evidence>
<dbReference type="GO" id="GO:0005524">
    <property type="term" value="F:ATP binding"/>
    <property type="evidence" value="ECO:0007669"/>
    <property type="project" value="UniProtKB-KW"/>
</dbReference>
<feature type="transmembrane region" description="Helical" evidence="13">
    <location>
        <begin position="143"/>
        <end position="163"/>
    </location>
</feature>
<organism evidence="16 17">
    <name type="scientific">Kalanchoe fedtschenkoi</name>
    <name type="common">Lavender scallops</name>
    <name type="synonym">South American air plant</name>
    <dbReference type="NCBI Taxonomy" id="63787"/>
    <lineage>
        <taxon>Eukaryota</taxon>
        <taxon>Viridiplantae</taxon>
        <taxon>Streptophyta</taxon>
        <taxon>Embryophyta</taxon>
        <taxon>Tracheophyta</taxon>
        <taxon>Spermatophyta</taxon>
        <taxon>Magnoliopsida</taxon>
        <taxon>eudicotyledons</taxon>
        <taxon>Gunneridae</taxon>
        <taxon>Pentapetalae</taxon>
        <taxon>Saxifragales</taxon>
        <taxon>Crassulaceae</taxon>
        <taxon>Kalanchoe</taxon>
    </lineage>
</organism>
<dbReference type="FunFam" id="1.20.1560.10:FF:000024">
    <property type="entry name" value="ABC transporter C family member 2"/>
    <property type="match status" value="1"/>
</dbReference>
<proteinExistence type="inferred from homology"/>
<evidence type="ECO:0000259" key="15">
    <source>
        <dbReference type="PROSITE" id="PS50929"/>
    </source>
</evidence>
<evidence type="ECO:0000256" key="7">
    <source>
        <dbReference type="ARBA" id="ARBA00022741"/>
    </source>
</evidence>
<dbReference type="EC" id="7.6.2.2" evidence="3"/>
<feature type="transmembrane region" description="Helical" evidence="13">
    <location>
        <begin position="950"/>
        <end position="975"/>
    </location>
</feature>
<feature type="transmembrane region" description="Helical" evidence="13">
    <location>
        <begin position="521"/>
        <end position="546"/>
    </location>
</feature>
<accession>A0A7N0VJV5</accession>
<dbReference type="InterPro" id="IPR003439">
    <property type="entry name" value="ABC_transporter-like_ATP-bd"/>
</dbReference>
<dbReference type="InterPro" id="IPR036640">
    <property type="entry name" value="ABC1_TM_sf"/>
</dbReference>
<dbReference type="Gramene" id="Kaladp0872s0014.1.v1.1">
    <property type="protein sequence ID" value="Kaladp0872s0014.1.v1.1"/>
    <property type="gene ID" value="Kaladp0872s0014.v1.1"/>
</dbReference>
<feature type="transmembrane region" description="Helical" evidence="13">
    <location>
        <begin position="1141"/>
        <end position="1159"/>
    </location>
</feature>